<reference evidence="6 7" key="1">
    <citation type="journal article" date="2019" name="Int. J. Syst. Evol. Microbiol.">
        <title>The Global Catalogue of Microorganisms (GCM) 10K type strain sequencing project: providing services to taxonomists for standard genome sequencing and annotation.</title>
        <authorList>
            <consortium name="The Broad Institute Genomics Platform"/>
            <consortium name="The Broad Institute Genome Sequencing Center for Infectious Disease"/>
            <person name="Wu L."/>
            <person name="Ma J."/>
        </authorList>
    </citation>
    <scope>NUCLEOTIDE SEQUENCE [LARGE SCALE GENOMIC DNA]</scope>
    <source>
        <strain evidence="6 7">CGMCC 1.12543</strain>
    </source>
</reference>
<feature type="domain" description="IclR-ED" evidence="5">
    <location>
        <begin position="78"/>
        <end position="262"/>
    </location>
</feature>
<keyword evidence="2" id="KW-0238">DNA-binding</keyword>
<keyword evidence="3" id="KW-0804">Transcription</keyword>
<proteinExistence type="predicted"/>
<evidence type="ECO:0000259" key="4">
    <source>
        <dbReference type="PROSITE" id="PS51077"/>
    </source>
</evidence>
<dbReference type="PROSITE" id="PS51077">
    <property type="entry name" value="HTH_ICLR"/>
    <property type="match status" value="1"/>
</dbReference>
<dbReference type="EMBL" id="JBHSQH010000002">
    <property type="protein sequence ID" value="MFC5973675.1"/>
    <property type="molecule type" value="Genomic_DNA"/>
</dbReference>
<dbReference type="SUPFAM" id="SSF55781">
    <property type="entry name" value="GAF domain-like"/>
    <property type="match status" value="1"/>
</dbReference>
<gene>
    <name evidence="6" type="ORF">ACFPYI_20285</name>
</gene>
<dbReference type="PANTHER" id="PTHR30136">
    <property type="entry name" value="HELIX-TURN-HELIX TRANSCRIPTIONAL REGULATOR, ICLR FAMILY"/>
    <property type="match status" value="1"/>
</dbReference>
<dbReference type="InterPro" id="IPR014757">
    <property type="entry name" value="Tscrpt_reg_IclR_C"/>
</dbReference>
<dbReference type="InterPro" id="IPR011991">
    <property type="entry name" value="ArsR-like_HTH"/>
</dbReference>
<dbReference type="Proteomes" id="UP001596099">
    <property type="component" value="Unassembled WGS sequence"/>
</dbReference>
<dbReference type="PROSITE" id="PS51078">
    <property type="entry name" value="ICLR_ED"/>
    <property type="match status" value="1"/>
</dbReference>
<evidence type="ECO:0000313" key="6">
    <source>
        <dbReference type="EMBL" id="MFC5973675.1"/>
    </source>
</evidence>
<evidence type="ECO:0000313" key="7">
    <source>
        <dbReference type="Proteomes" id="UP001596099"/>
    </source>
</evidence>
<dbReference type="Gene3D" id="1.10.10.10">
    <property type="entry name" value="Winged helix-like DNA-binding domain superfamily/Winged helix DNA-binding domain"/>
    <property type="match status" value="1"/>
</dbReference>
<dbReference type="RefSeq" id="WP_247420932.1">
    <property type="nucleotide sequence ID" value="NZ_JALLGW010000003.1"/>
</dbReference>
<dbReference type="GO" id="GO:0006355">
    <property type="term" value="P:regulation of DNA-templated transcription"/>
    <property type="evidence" value="ECO:0007669"/>
    <property type="project" value="UniProtKB-ARBA"/>
</dbReference>
<dbReference type="InterPro" id="IPR029016">
    <property type="entry name" value="GAF-like_dom_sf"/>
</dbReference>
<feature type="domain" description="HTH iclR-type" evidence="4">
    <location>
        <begin position="18"/>
        <end position="77"/>
    </location>
</feature>
<organism evidence="6 7">
    <name type="scientific">Halomarina salina</name>
    <dbReference type="NCBI Taxonomy" id="1872699"/>
    <lineage>
        <taxon>Archaea</taxon>
        <taxon>Methanobacteriati</taxon>
        <taxon>Methanobacteriota</taxon>
        <taxon>Stenosarchaea group</taxon>
        <taxon>Halobacteria</taxon>
        <taxon>Halobacteriales</taxon>
        <taxon>Natronomonadaceae</taxon>
        <taxon>Halomarina</taxon>
    </lineage>
</organism>
<dbReference type="InterPro" id="IPR050707">
    <property type="entry name" value="HTH_MetabolicPath_Reg"/>
</dbReference>
<keyword evidence="1" id="KW-0805">Transcription regulation</keyword>
<accession>A0ABD5RU63</accession>
<dbReference type="SUPFAM" id="SSF46785">
    <property type="entry name" value="Winged helix' DNA-binding domain"/>
    <property type="match status" value="1"/>
</dbReference>
<keyword evidence="7" id="KW-1185">Reference proteome</keyword>
<dbReference type="InterPro" id="IPR036388">
    <property type="entry name" value="WH-like_DNA-bd_sf"/>
</dbReference>
<evidence type="ECO:0000256" key="3">
    <source>
        <dbReference type="ARBA" id="ARBA00023163"/>
    </source>
</evidence>
<evidence type="ECO:0000256" key="1">
    <source>
        <dbReference type="ARBA" id="ARBA00023015"/>
    </source>
</evidence>
<dbReference type="Pfam" id="PF01614">
    <property type="entry name" value="IclR_C"/>
    <property type="match status" value="1"/>
</dbReference>
<evidence type="ECO:0000256" key="2">
    <source>
        <dbReference type="ARBA" id="ARBA00023125"/>
    </source>
</evidence>
<dbReference type="PANTHER" id="PTHR30136:SF35">
    <property type="entry name" value="HTH-TYPE TRANSCRIPTIONAL REGULATOR RV1719"/>
    <property type="match status" value="1"/>
</dbReference>
<dbReference type="Gene3D" id="3.30.450.40">
    <property type="match status" value="1"/>
</dbReference>
<dbReference type="InterPro" id="IPR036390">
    <property type="entry name" value="WH_DNA-bd_sf"/>
</dbReference>
<sequence length="263" mass="28975">MPTREPPGEGEEGARQTLKSIENTFAIVTELQEREEAGVTELATATGLSKSSVYKHLATLSAGDFVAKEGEQYRLGLRFLDIGAQVRSRLDGAHVIRTKLREIAEETEETAQFSTMEHDRAVVLFRDTGRRGVLTKGRVGKRFYLHQTAGGKSILAQLPDHRIREIIDENGLPAATPNTITDEAALFEELDGVRERGFAYNYEESTEGLRAVGVPLREPDGTVLGAFAVAAPTHRLKDDRLETEIPDLVKSVVNELELNLAHS</sequence>
<evidence type="ECO:0000259" key="5">
    <source>
        <dbReference type="PROSITE" id="PS51078"/>
    </source>
</evidence>
<dbReference type="AlphaFoldDB" id="A0ABD5RU63"/>
<dbReference type="Pfam" id="PF09339">
    <property type="entry name" value="HTH_IclR"/>
    <property type="match status" value="1"/>
</dbReference>
<dbReference type="GO" id="GO:0003677">
    <property type="term" value="F:DNA binding"/>
    <property type="evidence" value="ECO:0007669"/>
    <property type="project" value="UniProtKB-KW"/>
</dbReference>
<dbReference type="SMART" id="SM00346">
    <property type="entry name" value="HTH_ICLR"/>
    <property type="match status" value="1"/>
</dbReference>
<dbReference type="CDD" id="cd00090">
    <property type="entry name" value="HTH_ARSR"/>
    <property type="match status" value="1"/>
</dbReference>
<comment type="caution">
    <text evidence="6">The sequence shown here is derived from an EMBL/GenBank/DDBJ whole genome shotgun (WGS) entry which is preliminary data.</text>
</comment>
<dbReference type="InterPro" id="IPR005471">
    <property type="entry name" value="Tscrpt_reg_IclR_N"/>
</dbReference>
<protein>
    <submittedName>
        <fullName evidence="6">IclR family transcriptional regulator</fullName>
    </submittedName>
</protein>
<name>A0ABD5RU63_9EURY</name>